<keyword evidence="10" id="KW-0503">Monooxygenase</keyword>
<dbReference type="InterPro" id="IPR002403">
    <property type="entry name" value="Cyt_P450_E_grp-IV"/>
</dbReference>
<keyword evidence="6 12" id="KW-0479">Metal-binding</keyword>
<dbReference type="GO" id="GO:0005506">
    <property type="term" value="F:iron ion binding"/>
    <property type="evidence" value="ECO:0007669"/>
    <property type="project" value="InterPro"/>
</dbReference>
<dbReference type="OrthoDB" id="1844152at2759"/>
<dbReference type="GO" id="GO:0016705">
    <property type="term" value="F:oxidoreductase activity, acting on paired donors, with incorporation or reduction of molecular oxygen"/>
    <property type="evidence" value="ECO:0007669"/>
    <property type="project" value="InterPro"/>
</dbReference>
<dbReference type="Proteomes" id="UP000758603">
    <property type="component" value="Unassembled WGS sequence"/>
</dbReference>
<dbReference type="PANTHER" id="PTHR46206:SF5">
    <property type="entry name" value="P450, PUTATIVE (EUROFUNG)-RELATED"/>
    <property type="match status" value="1"/>
</dbReference>
<dbReference type="RefSeq" id="XP_045957600.1">
    <property type="nucleotide sequence ID" value="XM_046103091.1"/>
</dbReference>
<dbReference type="EMBL" id="JAGPXC010000005">
    <property type="protein sequence ID" value="KAH6653323.1"/>
    <property type="molecule type" value="Genomic_DNA"/>
</dbReference>
<dbReference type="Pfam" id="PF00067">
    <property type="entry name" value="p450"/>
    <property type="match status" value="1"/>
</dbReference>
<keyword evidence="8" id="KW-0560">Oxidoreductase</keyword>
<evidence type="ECO:0000256" key="9">
    <source>
        <dbReference type="ARBA" id="ARBA00023004"/>
    </source>
</evidence>
<dbReference type="PANTHER" id="PTHR46206">
    <property type="entry name" value="CYTOCHROME P450"/>
    <property type="match status" value="1"/>
</dbReference>
<protein>
    <submittedName>
        <fullName evidence="15">Cytochrome P450</fullName>
    </submittedName>
</protein>
<dbReference type="InterPro" id="IPR001128">
    <property type="entry name" value="Cyt_P450"/>
</dbReference>
<feature type="transmembrane region" description="Helical" evidence="14">
    <location>
        <begin position="68"/>
        <end position="89"/>
    </location>
</feature>
<name>A0A9P8UJU1_9PEZI</name>
<evidence type="ECO:0000256" key="12">
    <source>
        <dbReference type="PIRSR" id="PIRSR602403-1"/>
    </source>
</evidence>
<evidence type="ECO:0000256" key="5">
    <source>
        <dbReference type="ARBA" id="ARBA00022692"/>
    </source>
</evidence>
<evidence type="ECO:0000313" key="15">
    <source>
        <dbReference type="EMBL" id="KAH6653323.1"/>
    </source>
</evidence>
<dbReference type="GeneID" id="70131983"/>
<dbReference type="SUPFAM" id="SSF48264">
    <property type="entry name" value="Cytochrome P450"/>
    <property type="match status" value="1"/>
</dbReference>
<evidence type="ECO:0000256" key="13">
    <source>
        <dbReference type="SAM" id="MobiDB-lite"/>
    </source>
</evidence>
<sequence length="576" mass="65512">MPTETWSDRGNAGTGIPLGPALGNNITHTAKRTDSQKFGPFSITLDFLISLDTEMDWLMASWEAANRLYFLVVLFFVVTAFSYGGKWLLNYCAEKFQRFRYLVAGPQIIDQAYAASPNRPFRILTPSNNHLMITSSQLIKEVLDTPPQSLSLHAVAKELLQPKYTMHGFEWQEQRGVEGTGFVRALRSRLTSHLPQFQPELDQIIKSCLDEELSKPDKNGFVPVKLFPMVKRIVTKVNCLVFFGKDLSENTEFTAAALEFPQTVVFVAELLRITPGFLRPLVTSIVTQRHRAAKTLFRYLEPDVRRRLANRAKSDQTGHSEPTAVDCMQWLIDTSPRKNPWSAARMIGEILAIWFSSVHQLAITITYAVEDICLHDEYVEPLRDEIQTAIEDRSSSQFDEARLPMLDSFMKESIRSTNADALSCRRKALKDIYLQDGSRIEKDDWVCIPQRAMMYDPHRYSKPHEFDGYRFARANAALRQGFTSADIPDKSPSTLTSASLDWPIWGLGNATCPGRFYASLVLKLIAINVLQEWECKLLDKTAPRSMVWRSSVVPRSDTVVIFQKRSDASRVARQLR</sequence>
<comment type="caution">
    <text evidence="15">The sequence shown here is derived from an EMBL/GenBank/DDBJ whole genome shotgun (WGS) entry which is preliminary data.</text>
</comment>
<evidence type="ECO:0000256" key="2">
    <source>
        <dbReference type="ARBA" id="ARBA00004370"/>
    </source>
</evidence>
<comment type="similarity">
    <text evidence="3">Belongs to the cytochrome P450 family.</text>
</comment>
<evidence type="ECO:0000256" key="11">
    <source>
        <dbReference type="ARBA" id="ARBA00023136"/>
    </source>
</evidence>
<keyword evidence="4 12" id="KW-0349">Heme</keyword>
<dbReference type="GO" id="GO:0004497">
    <property type="term" value="F:monooxygenase activity"/>
    <property type="evidence" value="ECO:0007669"/>
    <property type="project" value="UniProtKB-KW"/>
</dbReference>
<dbReference type="InterPro" id="IPR036396">
    <property type="entry name" value="Cyt_P450_sf"/>
</dbReference>
<evidence type="ECO:0000256" key="14">
    <source>
        <dbReference type="SAM" id="Phobius"/>
    </source>
</evidence>
<comment type="cofactor">
    <cofactor evidence="1 12">
        <name>heme</name>
        <dbReference type="ChEBI" id="CHEBI:30413"/>
    </cofactor>
</comment>
<dbReference type="Gene3D" id="1.10.630.10">
    <property type="entry name" value="Cytochrome P450"/>
    <property type="match status" value="1"/>
</dbReference>
<evidence type="ECO:0000256" key="1">
    <source>
        <dbReference type="ARBA" id="ARBA00001971"/>
    </source>
</evidence>
<reference evidence="15" key="1">
    <citation type="journal article" date="2021" name="Nat. Commun.">
        <title>Genetic determinants of endophytism in the Arabidopsis root mycobiome.</title>
        <authorList>
            <person name="Mesny F."/>
            <person name="Miyauchi S."/>
            <person name="Thiergart T."/>
            <person name="Pickel B."/>
            <person name="Atanasova L."/>
            <person name="Karlsson M."/>
            <person name="Huettel B."/>
            <person name="Barry K.W."/>
            <person name="Haridas S."/>
            <person name="Chen C."/>
            <person name="Bauer D."/>
            <person name="Andreopoulos W."/>
            <person name="Pangilinan J."/>
            <person name="LaButti K."/>
            <person name="Riley R."/>
            <person name="Lipzen A."/>
            <person name="Clum A."/>
            <person name="Drula E."/>
            <person name="Henrissat B."/>
            <person name="Kohler A."/>
            <person name="Grigoriev I.V."/>
            <person name="Martin F.M."/>
            <person name="Hacquard S."/>
        </authorList>
    </citation>
    <scope>NUCLEOTIDE SEQUENCE</scope>
    <source>
        <strain evidence="15">MPI-SDFR-AT-0073</strain>
    </source>
</reference>
<dbReference type="AlphaFoldDB" id="A0A9P8UJU1"/>
<keyword evidence="9 12" id="KW-0408">Iron</keyword>
<keyword evidence="5 14" id="KW-0812">Transmembrane</keyword>
<keyword evidence="7 14" id="KW-1133">Transmembrane helix</keyword>
<dbReference type="GO" id="GO:0020037">
    <property type="term" value="F:heme binding"/>
    <property type="evidence" value="ECO:0007669"/>
    <property type="project" value="InterPro"/>
</dbReference>
<keyword evidence="11 14" id="KW-0472">Membrane</keyword>
<dbReference type="PRINTS" id="PR00465">
    <property type="entry name" value="EP450IV"/>
</dbReference>
<comment type="subcellular location">
    <subcellularLocation>
        <location evidence="2">Membrane</location>
    </subcellularLocation>
</comment>
<dbReference type="CDD" id="cd11041">
    <property type="entry name" value="CYP503A1-like"/>
    <property type="match status" value="1"/>
</dbReference>
<evidence type="ECO:0000256" key="7">
    <source>
        <dbReference type="ARBA" id="ARBA00022989"/>
    </source>
</evidence>
<organism evidence="15 16">
    <name type="scientific">Truncatella angustata</name>
    <dbReference type="NCBI Taxonomy" id="152316"/>
    <lineage>
        <taxon>Eukaryota</taxon>
        <taxon>Fungi</taxon>
        <taxon>Dikarya</taxon>
        <taxon>Ascomycota</taxon>
        <taxon>Pezizomycotina</taxon>
        <taxon>Sordariomycetes</taxon>
        <taxon>Xylariomycetidae</taxon>
        <taxon>Amphisphaeriales</taxon>
        <taxon>Sporocadaceae</taxon>
        <taxon>Truncatella</taxon>
    </lineage>
</organism>
<feature type="binding site" description="axial binding residue" evidence="12">
    <location>
        <position position="512"/>
    </location>
    <ligand>
        <name>heme</name>
        <dbReference type="ChEBI" id="CHEBI:30413"/>
    </ligand>
    <ligandPart>
        <name>Fe</name>
        <dbReference type="ChEBI" id="CHEBI:18248"/>
    </ligandPart>
</feature>
<proteinExistence type="inferred from homology"/>
<keyword evidence="16" id="KW-1185">Reference proteome</keyword>
<dbReference type="GO" id="GO:0016020">
    <property type="term" value="C:membrane"/>
    <property type="evidence" value="ECO:0007669"/>
    <property type="project" value="UniProtKB-SubCell"/>
</dbReference>
<evidence type="ECO:0000256" key="6">
    <source>
        <dbReference type="ARBA" id="ARBA00022723"/>
    </source>
</evidence>
<evidence type="ECO:0000256" key="10">
    <source>
        <dbReference type="ARBA" id="ARBA00023033"/>
    </source>
</evidence>
<gene>
    <name evidence="15" type="ORF">BKA67DRAFT_569184</name>
</gene>
<feature type="region of interest" description="Disordered" evidence="13">
    <location>
        <begin position="1"/>
        <end position="20"/>
    </location>
</feature>
<evidence type="ECO:0000256" key="3">
    <source>
        <dbReference type="ARBA" id="ARBA00010617"/>
    </source>
</evidence>
<evidence type="ECO:0000256" key="4">
    <source>
        <dbReference type="ARBA" id="ARBA00022617"/>
    </source>
</evidence>
<evidence type="ECO:0000313" key="16">
    <source>
        <dbReference type="Proteomes" id="UP000758603"/>
    </source>
</evidence>
<evidence type="ECO:0000256" key="8">
    <source>
        <dbReference type="ARBA" id="ARBA00023002"/>
    </source>
</evidence>
<accession>A0A9P8UJU1</accession>